<accession>A0A9Q8L5M2</accession>
<dbReference type="EMBL" id="CP090163">
    <property type="protein sequence ID" value="UJO11247.1"/>
    <property type="molecule type" value="Genomic_DNA"/>
</dbReference>
<dbReference type="GeneID" id="71981658"/>
<dbReference type="KEGG" id="ffu:CLAFUR5_01780"/>
<dbReference type="RefSeq" id="XP_047755613.1">
    <property type="nucleotide sequence ID" value="XM_047900928.1"/>
</dbReference>
<protein>
    <submittedName>
        <fullName evidence="2">Uncharacterized protein</fullName>
    </submittedName>
</protein>
<evidence type="ECO:0000256" key="1">
    <source>
        <dbReference type="SAM" id="MobiDB-lite"/>
    </source>
</evidence>
<proteinExistence type="predicted"/>
<feature type="region of interest" description="Disordered" evidence="1">
    <location>
        <begin position="1"/>
        <end position="63"/>
    </location>
</feature>
<feature type="compositionally biased region" description="Basic and acidic residues" evidence="1">
    <location>
        <begin position="48"/>
        <end position="63"/>
    </location>
</feature>
<gene>
    <name evidence="2" type="ORF">CLAFUR5_01780</name>
</gene>
<dbReference type="Proteomes" id="UP000756132">
    <property type="component" value="Chromosome 1"/>
</dbReference>
<evidence type="ECO:0000313" key="3">
    <source>
        <dbReference type="Proteomes" id="UP000756132"/>
    </source>
</evidence>
<sequence length="63" mass="6664">MPTFPFKIRNPVLDARAEGAEPSGKEGSSQAAPFKVRSSIAMPLESGVGREDGQPDGVHDVKL</sequence>
<organism evidence="2 3">
    <name type="scientific">Passalora fulva</name>
    <name type="common">Tomato leaf mold</name>
    <name type="synonym">Cladosporium fulvum</name>
    <dbReference type="NCBI Taxonomy" id="5499"/>
    <lineage>
        <taxon>Eukaryota</taxon>
        <taxon>Fungi</taxon>
        <taxon>Dikarya</taxon>
        <taxon>Ascomycota</taxon>
        <taxon>Pezizomycotina</taxon>
        <taxon>Dothideomycetes</taxon>
        <taxon>Dothideomycetidae</taxon>
        <taxon>Mycosphaerellales</taxon>
        <taxon>Mycosphaerellaceae</taxon>
        <taxon>Fulvia</taxon>
    </lineage>
</organism>
<reference evidence="2" key="2">
    <citation type="journal article" date="2022" name="Microb. Genom.">
        <title>A chromosome-scale genome assembly of the tomato pathogen Cladosporium fulvum reveals a compartmentalized genome architecture and the presence of a dispensable chromosome.</title>
        <authorList>
            <person name="Zaccaron A.Z."/>
            <person name="Chen L.H."/>
            <person name="Samaras A."/>
            <person name="Stergiopoulos I."/>
        </authorList>
    </citation>
    <scope>NUCLEOTIDE SEQUENCE</scope>
    <source>
        <strain evidence="2">Race5_Kim</strain>
    </source>
</reference>
<name>A0A9Q8L5M2_PASFU</name>
<keyword evidence="3" id="KW-1185">Reference proteome</keyword>
<dbReference type="AlphaFoldDB" id="A0A9Q8L5M2"/>
<reference evidence="2" key="1">
    <citation type="submission" date="2021-12" db="EMBL/GenBank/DDBJ databases">
        <authorList>
            <person name="Zaccaron A."/>
            <person name="Stergiopoulos I."/>
        </authorList>
    </citation>
    <scope>NUCLEOTIDE SEQUENCE</scope>
    <source>
        <strain evidence="2">Race5_Kim</strain>
    </source>
</reference>
<evidence type="ECO:0000313" key="2">
    <source>
        <dbReference type="EMBL" id="UJO11247.1"/>
    </source>
</evidence>